<dbReference type="PANTHER" id="PTHR43115">
    <property type="entry name" value="DEHYDROGENASE/REDUCTASE SDR FAMILY MEMBER 11"/>
    <property type="match status" value="1"/>
</dbReference>
<dbReference type="GO" id="GO:0016491">
    <property type="term" value="F:oxidoreductase activity"/>
    <property type="evidence" value="ECO:0007669"/>
    <property type="project" value="UniProtKB-KW"/>
</dbReference>
<dbReference type="Proteomes" id="UP000324222">
    <property type="component" value="Unassembled WGS sequence"/>
</dbReference>
<evidence type="ECO:0000256" key="2">
    <source>
        <dbReference type="ARBA" id="ARBA00023002"/>
    </source>
</evidence>
<dbReference type="InterPro" id="IPR002347">
    <property type="entry name" value="SDR_fam"/>
</dbReference>
<evidence type="ECO:0000313" key="3">
    <source>
        <dbReference type="EMBL" id="MPD06916.1"/>
    </source>
</evidence>
<keyword evidence="4" id="KW-1185">Reference proteome</keyword>
<dbReference type="Gene3D" id="3.40.50.720">
    <property type="entry name" value="NAD(P)-binding Rossmann-like Domain"/>
    <property type="match status" value="1"/>
</dbReference>
<evidence type="ECO:0000313" key="4">
    <source>
        <dbReference type="Proteomes" id="UP000324222"/>
    </source>
</evidence>
<organism evidence="3 4">
    <name type="scientific">Portunus trituberculatus</name>
    <name type="common">Swimming crab</name>
    <name type="synonym">Neptunus trituberculatus</name>
    <dbReference type="NCBI Taxonomy" id="210409"/>
    <lineage>
        <taxon>Eukaryota</taxon>
        <taxon>Metazoa</taxon>
        <taxon>Ecdysozoa</taxon>
        <taxon>Arthropoda</taxon>
        <taxon>Crustacea</taxon>
        <taxon>Multicrustacea</taxon>
        <taxon>Malacostraca</taxon>
        <taxon>Eumalacostraca</taxon>
        <taxon>Eucarida</taxon>
        <taxon>Decapoda</taxon>
        <taxon>Pleocyemata</taxon>
        <taxon>Brachyura</taxon>
        <taxon>Eubrachyura</taxon>
        <taxon>Portunoidea</taxon>
        <taxon>Portunidae</taxon>
        <taxon>Portuninae</taxon>
        <taxon>Portunus</taxon>
    </lineage>
</organism>
<keyword evidence="2" id="KW-0560">Oxidoreductase</keyword>
<comment type="similarity">
    <text evidence="1">Belongs to the short-chain dehydrogenases/reductases (SDR) family.</text>
</comment>
<comment type="caution">
    <text evidence="3">The sequence shown here is derived from an EMBL/GenBank/DDBJ whole genome shotgun (WGS) entry which is preliminary data.</text>
</comment>
<accession>A0A5B7KJ80</accession>
<dbReference type="Pfam" id="PF00106">
    <property type="entry name" value="adh_short"/>
    <property type="match status" value="1"/>
</dbReference>
<proteinExistence type="inferred from homology"/>
<dbReference type="AlphaFoldDB" id="A0A5B7KJ80"/>
<name>A0A5B7KJ80_PORTR</name>
<dbReference type="EMBL" id="VSRR010153665">
    <property type="protein sequence ID" value="MPD06916.1"/>
    <property type="molecule type" value="Genomic_DNA"/>
</dbReference>
<dbReference type="SUPFAM" id="SSF51735">
    <property type="entry name" value="NAD(P)-binding Rossmann-fold domains"/>
    <property type="match status" value="1"/>
</dbReference>
<reference evidence="3 4" key="1">
    <citation type="submission" date="2019-05" db="EMBL/GenBank/DDBJ databases">
        <title>Another draft genome of Portunus trituberculatus and its Hox gene families provides insights of decapod evolution.</title>
        <authorList>
            <person name="Jeong J.-H."/>
            <person name="Song I."/>
            <person name="Kim S."/>
            <person name="Choi T."/>
            <person name="Kim D."/>
            <person name="Ryu S."/>
            <person name="Kim W."/>
        </authorList>
    </citation>
    <scope>NUCLEOTIDE SEQUENCE [LARGE SCALE GENOMIC DNA]</scope>
    <source>
        <tissue evidence="3">Muscle</tissue>
    </source>
</reference>
<gene>
    <name evidence="3" type="primary">DHRS11_3</name>
    <name evidence="3" type="ORF">E2C01_102750</name>
</gene>
<dbReference type="PANTHER" id="PTHR43115:SF4">
    <property type="entry name" value="DEHYDROGENASE_REDUCTASE SDR FAMILY MEMBER 11"/>
    <property type="match status" value="1"/>
</dbReference>
<dbReference type="OrthoDB" id="6136459at2759"/>
<sequence length="106" mass="11598">MKCDLTKDDQVLDMFARIKQELGGVDVCINNAGMSVAKSLLAIHQPYSAAPVVLTLVFTCVVTEGTPEDWRKILDLNVVALCLCTREAVASMKERGVDGHIIHISR</sequence>
<evidence type="ECO:0000256" key="1">
    <source>
        <dbReference type="ARBA" id="ARBA00006484"/>
    </source>
</evidence>
<protein>
    <submittedName>
        <fullName evidence="3">Dehydrogenase/reductase SDR family member 11</fullName>
    </submittedName>
</protein>
<dbReference type="InterPro" id="IPR036291">
    <property type="entry name" value="NAD(P)-bd_dom_sf"/>
</dbReference>